<sequence>MALCLMDTTALNGYVSIECKKWLICNDYGPFLLFLFLLTSFRCMNIHASGLCNLYAIFILIYMGLYVSNVCMMRSDEIHQPQYGHHIYLCRIF</sequence>
<protein>
    <submittedName>
        <fullName evidence="2">Uncharacterized protein</fullName>
    </submittedName>
</protein>
<evidence type="ECO:0000313" key="3">
    <source>
        <dbReference type="Proteomes" id="UP000325672"/>
    </source>
</evidence>
<dbReference type="Proteomes" id="UP000325672">
    <property type="component" value="Unassembled WGS sequence"/>
</dbReference>
<name>A0A5N6SDH6_ASPPS</name>
<accession>A0A5N6SDH6</accession>
<proteinExistence type="predicted"/>
<keyword evidence="3" id="KW-1185">Reference proteome</keyword>
<feature type="transmembrane region" description="Helical" evidence="1">
    <location>
        <begin position="28"/>
        <end position="48"/>
    </location>
</feature>
<dbReference type="RefSeq" id="XP_031907217.1">
    <property type="nucleotide sequence ID" value="XM_032063153.1"/>
</dbReference>
<gene>
    <name evidence="2" type="ORF">BDV38DRAFT_31055</name>
</gene>
<feature type="transmembrane region" description="Helical" evidence="1">
    <location>
        <begin position="54"/>
        <end position="72"/>
    </location>
</feature>
<evidence type="ECO:0000256" key="1">
    <source>
        <dbReference type="SAM" id="Phobius"/>
    </source>
</evidence>
<reference evidence="2 3" key="1">
    <citation type="submission" date="2019-04" db="EMBL/GenBank/DDBJ databases">
        <title>Friends and foes A comparative genomics study of 23 Aspergillus species from section Flavi.</title>
        <authorList>
            <consortium name="DOE Joint Genome Institute"/>
            <person name="Kjaerbolling I."/>
            <person name="Vesth T."/>
            <person name="Frisvad J.C."/>
            <person name="Nybo J.L."/>
            <person name="Theobald S."/>
            <person name="Kildgaard S."/>
            <person name="Isbrandt T."/>
            <person name="Kuo A."/>
            <person name="Sato A."/>
            <person name="Lyhne E.K."/>
            <person name="Kogle M.E."/>
            <person name="Wiebenga A."/>
            <person name="Kun R.S."/>
            <person name="Lubbers R.J."/>
            <person name="Makela M.R."/>
            <person name="Barry K."/>
            <person name="Chovatia M."/>
            <person name="Clum A."/>
            <person name="Daum C."/>
            <person name="Haridas S."/>
            <person name="He G."/>
            <person name="LaButti K."/>
            <person name="Lipzen A."/>
            <person name="Mondo S."/>
            <person name="Riley R."/>
            <person name="Salamov A."/>
            <person name="Simmons B.A."/>
            <person name="Magnuson J.K."/>
            <person name="Henrissat B."/>
            <person name="Mortensen U.H."/>
            <person name="Larsen T.O."/>
            <person name="Devries R.P."/>
            <person name="Grigoriev I.V."/>
            <person name="Machida M."/>
            <person name="Baker S.E."/>
            <person name="Andersen M.R."/>
        </authorList>
    </citation>
    <scope>NUCLEOTIDE SEQUENCE [LARGE SCALE GENOMIC DNA]</scope>
    <source>
        <strain evidence="2 3">CBS 117625</strain>
    </source>
</reference>
<keyword evidence="1" id="KW-1133">Transmembrane helix</keyword>
<dbReference type="AlphaFoldDB" id="A0A5N6SDH6"/>
<keyword evidence="1" id="KW-0812">Transmembrane</keyword>
<dbReference type="EMBL" id="ML743673">
    <property type="protein sequence ID" value="KAE8131154.1"/>
    <property type="molecule type" value="Genomic_DNA"/>
</dbReference>
<organism evidence="2 3">
    <name type="scientific">Aspergillus pseudotamarii</name>
    <dbReference type="NCBI Taxonomy" id="132259"/>
    <lineage>
        <taxon>Eukaryota</taxon>
        <taxon>Fungi</taxon>
        <taxon>Dikarya</taxon>
        <taxon>Ascomycota</taxon>
        <taxon>Pezizomycotina</taxon>
        <taxon>Eurotiomycetes</taxon>
        <taxon>Eurotiomycetidae</taxon>
        <taxon>Eurotiales</taxon>
        <taxon>Aspergillaceae</taxon>
        <taxon>Aspergillus</taxon>
        <taxon>Aspergillus subgen. Circumdati</taxon>
    </lineage>
</organism>
<keyword evidence="1" id="KW-0472">Membrane</keyword>
<dbReference type="GeneID" id="43647363"/>
<evidence type="ECO:0000313" key="2">
    <source>
        <dbReference type="EMBL" id="KAE8131154.1"/>
    </source>
</evidence>